<reference evidence="5" key="1">
    <citation type="journal article" date="2015" name="Nature">
        <title>Complex archaea that bridge the gap between prokaryotes and eukaryotes.</title>
        <authorList>
            <person name="Spang A."/>
            <person name="Saw J.H."/>
            <person name="Jorgensen S.L."/>
            <person name="Zaremba-Niedzwiedzka K."/>
            <person name="Martijn J."/>
            <person name="Lind A.E."/>
            <person name="van Eijk R."/>
            <person name="Schleper C."/>
            <person name="Guy L."/>
            <person name="Ettema T.J."/>
        </authorList>
    </citation>
    <scope>NUCLEOTIDE SEQUENCE</scope>
</reference>
<dbReference type="Gene3D" id="3.50.50.60">
    <property type="entry name" value="FAD/NAD(P)-binding domain"/>
    <property type="match status" value="1"/>
</dbReference>
<evidence type="ECO:0000256" key="1">
    <source>
        <dbReference type="ARBA" id="ARBA00022630"/>
    </source>
</evidence>
<dbReference type="InterPro" id="IPR030664">
    <property type="entry name" value="SdhA/FrdA/AprA"/>
</dbReference>
<evidence type="ECO:0000259" key="4">
    <source>
        <dbReference type="Pfam" id="PF02910"/>
    </source>
</evidence>
<dbReference type="InterPro" id="IPR027477">
    <property type="entry name" value="Succ_DH/fumarate_Rdtase_cat_sf"/>
</dbReference>
<dbReference type="PANTHER" id="PTHR11632:SF51">
    <property type="entry name" value="SUCCINATE DEHYDROGENASE [UBIQUINONE] FLAVOPROTEIN SUBUNIT, MITOCHONDRIAL"/>
    <property type="match status" value="1"/>
</dbReference>
<gene>
    <name evidence="5" type="ORF">LCGC14_2155110</name>
</gene>
<dbReference type="SUPFAM" id="SSF56425">
    <property type="entry name" value="Succinate dehydrogenase/fumarate reductase flavoprotein, catalytic domain"/>
    <property type="match status" value="1"/>
</dbReference>
<feature type="non-terminal residue" evidence="5">
    <location>
        <position position="1"/>
    </location>
</feature>
<dbReference type="Gene3D" id="1.20.58.100">
    <property type="entry name" value="Fumarate reductase/succinate dehydrogenase flavoprotein-like, C-terminal domain"/>
    <property type="match status" value="1"/>
</dbReference>
<evidence type="ECO:0000259" key="3">
    <source>
        <dbReference type="Pfam" id="PF00890"/>
    </source>
</evidence>
<sequence length="530" mass="58866">PGRSGATPCALWSIQAPFGSRGEDERDSPEQFFEDMVRAGRFIGDQNIVEVVAFTACDRILDLERYGVKFKKHDDGRFYQTPMPGQTYPRSCFMFENGQHMSTVLAKEVSKHSNIKQFKDFFVFSLLKSQGTVVGLIGMDMITGNIAVINAKSTVLAAGGYASLWGFSDNPPTLIGDGIAMAYRVGAELVDLEFNQYYGTDVVWPPSVKGTIVIYELMIEDFINGEITDKDGNPIIEKPLPIRDDAIKTIYNVIKEGRGTEHGGVYFDTTKSPKSEEEIRDVFKMMTPKHYQFIADAAGIDAANQRLEVAPASHYQCGGVFINERGETNVKSLYACGEVAGNFQGANRLAGSALCDTQTMGARTGGCAADDAVKSDLIPIEKTVVDQQMDTLNNFMTDKKDGTRPVFIKEEILKAMDTYVAPFRDEKGLNQALSRINSLKDDLTRISVPKIKRYNMELREALETSFALDAAEATIGSCLFRTESRGHHNRTEFSETDNANWQCHTIAKQKDGKPVYSKRDVIYTHLKPDD</sequence>
<keyword evidence="1" id="KW-0285">Flavoprotein</keyword>
<evidence type="ECO:0000313" key="5">
    <source>
        <dbReference type="EMBL" id="KKL65424.1"/>
    </source>
</evidence>
<name>A0A0F9DUL3_9ZZZZ</name>
<dbReference type="Pfam" id="PF00890">
    <property type="entry name" value="FAD_binding_2"/>
    <property type="match status" value="1"/>
</dbReference>
<evidence type="ECO:0008006" key="6">
    <source>
        <dbReference type="Google" id="ProtNLM"/>
    </source>
</evidence>
<dbReference type="GO" id="GO:0016491">
    <property type="term" value="F:oxidoreductase activity"/>
    <property type="evidence" value="ECO:0007669"/>
    <property type="project" value="UniProtKB-KW"/>
</dbReference>
<dbReference type="InterPro" id="IPR015939">
    <property type="entry name" value="Fum_Rdtase/Succ_DH_flav-like_C"/>
</dbReference>
<dbReference type="SUPFAM" id="SSF51905">
    <property type="entry name" value="FAD/NAD(P)-binding domain"/>
    <property type="match status" value="1"/>
</dbReference>
<organism evidence="5">
    <name type="scientific">marine sediment metagenome</name>
    <dbReference type="NCBI Taxonomy" id="412755"/>
    <lineage>
        <taxon>unclassified sequences</taxon>
        <taxon>metagenomes</taxon>
        <taxon>ecological metagenomes</taxon>
    </lineage>
</organism>
<dbReference type="SUPFAM" id="SSF46977">
    <property type="entry name" value="Succinate dehydrogenase/fumarate reductase flavoprotein C-terminal domain"/>
    <property type="match status" value="1"/>
</dbReference>
<evidence type="ECO:0000256" key="2">
    <source>
        <dbReference type="ARBA" id="ARBA00023002"/>
    </source>
</evidence>
<dbReference type="Pfam" id="PF02910">
    <property type="entry name" value="Succ_DH_flav_C"/>
    <property type="match status" value="1"/>
</dbReference>
<dbReference type="InterPro" id="IPR037099">
    <property type="entry name" value="Fum_R/Succ_DH_flav-like_C_sf"/>
</dbReference>
<keyword evidence="2" id="KW-0560">Oxidoreductase</keyword>
<dbReference type="EMBL" id="LAZR01027533">
    <property type="protein sequence ID" value="KKL65424.1"/>
    <property type="molecule type" value="Genomic_DNA"/>
</dbReference>
<proteinExistence type="predicted"/>
<dbReference type="PANTHER" id="PTHR11632">
    <property type="entry name" value="SUCCINATE DEHYDROGENASE 2 FLAVOPROTEIN SUBUNIT"/>
    <property type="match status" value="1"/>
</dbReference>
<feature type="domain" description="FAD-dependent oxidoreductase 2 FAD-binding" evidence="3">
    <location>
        <begin position="5"/>
        <end position="354"/>
    </location>
</feature>
<feature type="domain" description="Fumarate reductase/succinate dehydrogenase flavoprotein-like C-terminal" evidence="4">
    <location>
        <begin position="410"/>
        <end position="528"/>
    </location>
</feature>
<dbReference type="AlphaFoldDB" id="A0A0F9DUL3"/>
<comment type="caution">
    <text evidence="5">The sequence shown here is derived from an EMBL/GenBank/DDBJ whole genome shotgun (WGS) entry which is preliminary data.</text>
</comment>
<dbReference type="PIRSF" id="PIRSF000171">
    <property type="entry name" value="SDHA_APRA_LASPO"/>
    <property type="match status" value="1"/>
</dbReference>
<dbReference type="InterPro" id="IPR003953">
    <property type="entry name" value="FAD-dep_OxRdtase_2_FAD-bd"/>
</dbReference>
<dbReference type="Gene3D" id="3.90.700.10">
    <property type="entry name" value="Succinate dehydrogenase/fumarate reductase flavoprotein, catalytic domain"/>
    <property type="match status" value="1"/>
</dbReference>
<dbReference type="InterPro" id="IPR036188">
    <property type="entry name" value="FAD/NAD-bd_sf"/>
</dbReference>
<protein>
    <recommendedName>
        <fullName evidence="6">FAD-dependent oxidoreductase 2 FAD binding domain-containing protein</fullName>
    </recommendedName>
</protein>
<accession>A0A0F9DUL3</accession>